<keyword evidence="2" id="KW-0812">Transmembrane</keyword>
<name>A0A2P1GNW2_9VIRU</name>
<keyword evidence="2" id="KW-1133">Transmembrane helix</keyword>
<evidence type="ECO:0000256" key="1">
    <source>
        <dbReference type="SAM" id="MobiDB-lite"/>
    </source>
</evidence>
<evidence type="ECO:0000256" key="2">
    <source>
        <dbReference type="SAM" id="Phobius"/>
    </source>
</evidence>
<protein>
    <submittedName>
        <fullName evidence="3">Glycoprotein</fullName>
    </submittedName>
</protein>
<dbReference type="EMBL" id="MG599950">
    <property type="protein sequence ID" value="AVM87663.1"/>
    <property type="molecule type" value="Viral_cRNA"/>
</dbReference>
<accession>A0A2P1GNW2</accession>
<dbReference type="Proteomes" id="UP000297076">
    <property type="component" value="Genome"/>
</dbReference>
<feature type="transmembrane region" description="Helical" evidence="2">
    <location>
        <begin position="1208"/>
        <end position="1232"/>
    </location>
</feature>
<feature type="transmembrane region" description="Helical" evidence="2">
    <location>
        <begin position="783"/>
        <end position="802"/>
    </location>
</feature>
<evidence type="ECO:0000313" key="4">
    <source>
        <dbReference type="Proteomes" id="UP000297076"/>
    </source>
</evidence>
<feature type="transmembrane region" description="Helical" evidence="2">
    <location>
        <begin position="611"/>
        <end position="633"/>
    </location>
</feature>
<reference evidence="3" key="1">
    <citation type="journal article" date="2018" name="Nature">
        <title>The evolutionary history of vertebrate RNA viruses.</title>
        <authorList>
            <person name="Shi M."/>
            <person name="Lin X.D."/>
            <person name="Chen X."/>
            <person name="Tian J.H."/>
            <person name="Chen L.J."/>
            <person name="Li K."/>
            <person name="Wang W."/>
            <person name="Eden J.S."/>
            <person name="Shen J.J."/>
            <person name="Liu L."/>
            <person name="Holmes E.C."/>
            <person name="Zhang Y.Z."/>
        </authorList>
    </citation>
    <scope>NUCLEOTIDE SEQUENCE</scope>
    <source>
        <strain evidence="3">XTXMS70955</strain>
    </source>
</reference>
<sequence length="1241" mass="137091">MHLIFLLVFGMVDSWNLWDSETVQCLDYDGDKYCRGFGEMPSGFVTYGRGEVPSIPTEYGPIFWFDPTSDRSSAAHWKECKFPGTLRAPNGVGWDRFGRIINRDVLKVGYKWGGLMGDGPGGDDVLKWVKCQPGVRCPETPDSYINITVFYDVESPNCNQIPTMAPVDWREKLNARARRCWWYTNCMDGLFRTVLCNTMFNGYDGPKTCHMKKDYALTDFDDIWGANERWIGVPLYGYNTVNNPPTECGSIYTDSTEVVGIGNAPCSMDPHGCNIPTPLDIYTYHLEALQKPGCAGMMGWGGARAGSKLEAQSQRVIHRWATAYSRIGRDFNLDRGKSNCWWEELKQWNLEGELENSRWIEYIVPDDTIVCSFAGTRGRGRVTSLVSAFSCSDLIKVKFCDHLTCYQSKAFTPEDEFMPCMSAYGGSWIKTGMGWGYANNDWNKKCTGAAGIMWCPVPPAELTHLCAKGCRPVTCTESPLGIFSGTLGNMTVREGKFRIGNVRIMRSLTSSGYIQLKQEGTKAVVIGSRDPAFSQCCVSTIATQTCWACKGDQVCKKYFSLGLFAVDTIVHMKCDQETETATWRMGFGMAGLSTGDEFTDAAISTALSMPWWAIFLVVVACIYLLQVVVRILYLKDFALVVWKSIVMLCKGMCDLPGLIKICTKSLFWCCLKRKTCQTCGANRWFVEHGPNKECPMAKDAASGVCPYSMLGKPCTQQKGPDHWDVCHLCCHVMPLFFYLNCVNWWKKRKITRRYKSGTREGDSDTEAGSRVSTMPTKKRKSRLSLGLFILGVSGVTGVNNIIADMDCNGPICHVKTDVNQIGIIPGQWDCYRAGSGEETFEFCLTVRSPTSTTVAPVVKCRVEPAFETFGRVFCAQGGGCENLEKPHIEGEGCPMVFSKEATHDGGFGWGCAIPLVNSMCIKTYMSSTGASSWCHVKANEWRHQPVVCLMIDGHEVCDDGSGVILTKDITVRVRAEAALTESLPTDLMLKHGEAPRQAVNTDNGCFMAQTQKIKAGKCEGLKYDPVCQMRIHHWYDVRVTCPMFPESSCTDKLAYPIVPKGKCQIIDFAENADRNSFLLTAAGCARGAFSLTATIAANITRTASSKVEKISVSHCEGYSGTSLSASCSMFVQCTGPGSCTLSSPTIASIPCGTPTSVFFTGTTGEKVSFTCGGVTASVELDLQIVQAHTYHPDEHTSGGEGTVVKLPWWAWVLIVVGIAMLIIFIILGCVMFRMLSQRKRE</sequence>
<proteinExistence type="predicted"/>
<keyword evidence="4" id="KW-1185">Reference proteome</keyword>
<keyword evidence="2" id="KW-0472">Membrane</keyword>
<feature type="region of interest" description="Disordered" evidence="1">
    <location>
        <begin position="755"/>
        <end position="777"/>
    </location>
</feature>
<evidence type="ECO:0000313" key="3">
    <source>
        <dbReference type="EMBL" id="AVM87663.1"/>
    </source>
</evidence>
<organism evidence="3 4">
    <name type="scientific">Wenling red spikefish hantavirus</name>
    <dbReference type="NCBI Taxonomy" id="2116435"/>
    <lineage>
        <taxon>Viruses</taxon>
        <taxon>Riboviria</taxon>
        <taxon>Orthornavirae</taxon>
        <taxon>Negarnaviricota</taxon>
        <taxon>Polyploviricotina</taxon>
        <taxon>Bunyaviricetes</taxon>
        <taxon>Elliovirales</taxon>
        <taxon>Hantaviridae</taxon>
        <taxon>Actantavirinae</taxon>
        <taxon>Actinovirus</taxon>
        <taxon>Actinovirus triacanthodis</taxon>
    </lineage>
</organism>